<dbReference type="Proteomes" id="UP001214094">
    <property type="component" value="Plasmid unnamedA"/>
</dbReference>
<evidence type="ECO:0000256" key="5">
    <source>
        <dbReference type="ARBA" id="ARBA00022519"/>
    </source>
</evidence>
<geneLocation type="plasmid" evidence="14 16">
    <name>unnamedA</name>
</geneLocation>
<dbReference type="PRINTS" id="PR01490">
    <property type="entry name" value="RTXTOXIND"/>
</dbReference>
<dbReference type="GeneID" id="29521045"/>
<dbReference type="PANTHER" id="PTHR30386:SF17">
    <property type="entry name" value="ALKALINE PROTEASE SECRETION PROTEIN APRE"/>
    <property type="match status" value="1"/>
</dbReference>
<protein>
    <recommendedName>
        <fullName evidence="9">Membrane fusion protein (MFP) family protein</fullName>
    </recommendedName>
</protein>
<keyword evidence="5 9" id="KW-0997">Cell inner membrane</keyword>
<comment type="similarity">
    <text evidence="2 9">Belongs to the membrane fusion protein (MFP) (TC 8.A.1) family.</text>
</comment>
<sequence length="446" mass="49851">MSDMAKVQDLTWYAEVPRSIWQHTMIGLVLIVVTFGGFGLWAFTAPLAAAIIAQGSFVATGQNKVVQHFEGGIIKDILVSEGDRVTVDQPLVRLDETAAQANERQYFLRWARLEAIVARLTAQAHGLKQIVLPAVLTEHVKKDPEIVPIVQSQELNFQTWRSKLDSDIGLLKRNIESLEFRSQGFQEQLKSVREQRVLLEEEYIGKKTLLAKDLIRKTEIKTIQRAIADAEGQIGRLMSEVSETGSQILKQQQQVNQTEQSYQEAALDELQKAEGELDTVREQLRGATNVLRRATINAPVTGTVIRMHFHTSGGVIESGKPIMEILPADVPLIIEAQVLRTDVDNIRVGEKATVRLTALNQRTTPVLNGQVFYVSADALPVQTHEGTREVYLARVSLPASELARVHNFVVTPGMPAEILIQTAERTFFDYLTKPIRDSMARAFMEN</sequence>
<dbReference type="Pfam" id="PF25994">
    <property type="entry name" value="HH_AprE"/>
    <property type="match status" value="1"/>
</dbReference>
<reference evidence="13" key="1">
    <citation type="submission" date="2022-06" db="EMBL/GenBank/DDBJ databases">
        <title>Physiological and biochemical characterization and genomic elucidation of a strain of the genus Ensifer adhaerens M8 that combines arsenic oxidation and chromium reduction.</title>
        <authorList>
            <person name="Li X."/>
            <person name="Yu c."/>
        </authorList>
    </citation>
    <scope>NUCLEOTIDE SEQUENCE</scope>
    <source>
        <strain evidence="13">M8</strain>
        <plasmid evidence="13">pA</plasmid>
    </source>
</reference>
<comment type="subcellular location">
    <subcellularLocation>
        <location evidence="1 9">Cell inner membrane</location>
        <topology evidence="1 9">Single-pass membrane protein</topology>
    </subcellularLocation>
</comment>
<feature type="coiled-coil region" evidence="10">
    <location>
        <begin position="175"/>
        <end position="290"/>
    </location>
</feature>
<dbReference type="Proteomes" id="UP001055460">
    <property type="component" value="Plasmid pA"/>
</dbReference>
<dbReference type="SUPFAM" id="SSF51230">
    <property type="entry name" value="Single hybrid motif"/>
    <property type="match status" value="1"/>
</dbReference>
<dbReference type="NCBIfam" id="TIGR01843">
    <property type="entry name" value="type_I_hlyD"/>
    <property type="match status" value="1"/>
</dbReference>
<dbReference type="RefSeq" id="WP_034787518.1">
    <property type="nucleotide sequence ID" value="NZ_CAXURO020000002.1"/>
</dbReference>
<dbReference type="AlphaFoldDB" id="A0A9Q8YEI7"/>
<accession>A0A9Q8YEI7</accession>
<evidence type="ECO:0000256" key="8">
    <source>
        <dbReference type="ARBA" id="ARBA00023136"/>
    </source>
</evidence>
<feature type="domain" description="AprE-like beta-barrel" evidence="12">
    <location>
        <begin position="332"/>
        <end position="422"/>
    </location>
</feature>
<dbReference type="OrthoDB" id="9810980at2"/>
<proteinExistence type="inferred from homology"/>
<dbReference type="GO" id="GO:0015031">
    <property type="term" value="P:protein transport"/>
    <property type="evidence" value="ECO:0007669"/>
    <property type="project" value="InterPro"/>
</dbReference>
<dbReference type="Pfam" id="PF26002">
    <property type="entry name" value="Beta-barrel_AprE"/>
    <property type="match status" value="1"/>
</dbReference>
<evidence type="ECO:0000256" key="6">
    <source>
        <dbReference type="ARBA" id="ARBA00022692"/>
    </source>
</evidence>
<geneLocation type="plasmid" evidence="13 15">
    <name>pA</name>
</geneLocation>
<keyword evidence="13" id="KW-0614">Plasmid</keyword>
<dbReference type="InterPro" id="IPR058982">
    <property type="entry name" value="Beta-barrel_AprE"/>
</dbReference>
<feature type="domain" description="AprE-like long alpha-helical hairpin" evidence="11">
    <location>
        <begin position="99"/>
        <end position="289"/>
    </location>
</feature>
<keyword evidence="6 9" id="KW-0812">Transmembrane</keyword>
<dbReference type="InterPro" id="IPR050739">
    <property type="entry name" value="MFP"/>
</dbReference>
<evidence type="ECO:0000313" key="13">
    <source>
        <dbReference type="EMBL" id="USJ26224.1"/>
    </source>
</evidence>
<evidence type="ECO:0000256" key="9">
    <source>
        <dbReference type="RuleBase" id="RU365093"/>
    </source>
</evidence>
<feature type="transmembrane region" description="Helical" evidence="9">
    <location>
        <begin position="20"/>
        <end position="43"/>
    </location>
</feature>
<evidence type="ECO:0000259" key="11">
    <source>
        <dbReference type="Pfam" id="PF25994"/>
    </source>
</evidence>
<evidence type="ECO:0000313" key="15">
    <source>
        <dbReference type="Proteomes" id="UP001055460"/>
    </source>
</evidence>
<evidence type="ECO:0000259" key="12">
    <source>
        <dbReference type="Pfam" id="PF26002"/>
    </source>
</evidence>
<evidence type="ECO:0000256" key="2">
    <source>
        <dbReference type="ARBA" id="ARBA00009477"/>
    </source>
</evidence>
<evidence type="ECO:0000256" key="1">
    <source>
        <dbReference type="ARBA" id="ARBA00004377"/>
    </source>
</evidence>
<keyword evidence="10" id="KW-0175">Coiled coil</keyword>
<evidence type="ECO:0000256" key="7">
    <source>
        <dbReference type="ARBA" id="ARBA00022989"/>
    </source>
</evidence>
<keyword evidence="3 9" id="KW-0813">Transport</keyword>
<evidence type="ECO:0000313" key="16">
    <source>
        <dbReference type="Proteomes" id="UP001214094"/>
    </source>
</evidence>
<gene>
    <name evidence="13" type="ORF">NE863_19850</name>
    <name evidence="14" type="ORF">P4B07_20430</name>
</gene>
<dbReference type="PANTHER" id="PTHR30386">
    <property type="entry name" value="MEMBRANE FUSION SUBUNIT OF EMRAB-TOLC MULTIDRUG EFFLUX PUMP"/>
    <property type="match status" value="1"/>
</dbReference>
<keyword evidence="4 9" id="KW-1003">Cell membrane</keyword>
<name>A0A9Q8YEI7_ENSAD</name>
<dbReference type="InterPro" id="IPR011053">
    <property type="entry name" value="Single_hybrid_motif"/>
</dbReference>
<dbReference type="Gene3D" id="2.40.30.170">
    <property type="match status" value="1"/>
</dbReference>
<dbReference type="GO" id="GO:0005886">
    <property type="term" value="C:plasma membrane"/>
    <property type="evidence" value="ECO:0007669"/>
    <property type="project" value="UniProtKB-SubCell"/>
</dbReference>
<dbReference type="EMBL" id="CP121309">
    <property type="protein sequence ID" value="WFP93611.1"/>
    <property type="molecule type" value="Genomic_DNA"/>
</dbReference>
<dbReference type="Gene3D" id="2.40.50.100">
    <property type="match status" value="1"/>
</dbReference>
<dbReference type="EMBL" id="CP098808">
    <property type="protein sequence ID" value="USJ26224.1"/>
    <property type="molecule type" value="Genomic_DNA"/>
</dbReference>
<evidence type="ECO:0000256" key="4">
    <source>
        <dbReference type="ARBA" id="ARBA00022475"/>
    </source>
</evidence>
<dbReference type="InterPro" id="IPR010129">
    <property type="entry name" value="T1SS_HlyD"/>
</dbReference>
<evidence type="ECO:0000256" key="3">
    <source>
        <dbReference type="ARBA" id="ARBA00022448"/>
    </source>
</evidence>
<organism evidence="13 15">
    <name type="scientific">Ensifer adhaerens</name>
    <name type="common">Sinorhizobium morelense</name>
    <dbReference type="NCBI Taxonomy" id="106592"/>
    <lineage>
        <taxon>Bacteria</taxon>
        <taxon>Pseudomonadati</taxon>
        <taxon>Pseudomonadota</taxon>
        <taxon>Alphaproteobacteria</taxon>
        <taxon>Hyphomicrobiales</taxon>
        <taxon>Rhizobiaceae</taxon>
        <taxon>Sinorhizobium/Ensifer group</taxon>
        <taxon>Ensifer</taxon>
    </lineage>
</organism>
<evidence type="ECO:0000313" key="14">
    <source>
        <dbReference type="EMBL" id="WFP93611.1"/>
    </source>
</evidence>
<dbReference type="KEGG" id="eah:FA04_20180"/>
<evidence type="ECO:0000256" key="10">
    <source>
        <dbReference type="SAM" id="Coils"/>
    </source>
</evidence>
<dbReference type="InterPro" id="IPR058781">
    <property type="entry name" value="HH_AprE-like"/>
</dbReference>
<keyword evidence="16" id="KW-1185">Reference proteome</keyword>
<keyword evidence="8 9" id="KW-0472">Membrane</keyword>
<keyword evidence="7 9" id="KW-1133">Transmembrane helix</keyword>
<reference evidence="14 16" key="2">
    <citation type="submission" date="2023-03" db="EMBL/GenBank/DDBJ databases">
        <title>Comparative genome and transcriptome analysis combination mining strategies for increasing vitamin B12 production of Ensifer adhaerens strain.</title>
        <authorList>
            <person name="Yongheng L."/>
        </authorList>
    </citation>
    <scope>NUCLEOTIDE SEQUENCE [LARGE SCALE GENOMIC DNA]</scope>
    <source>
        <strain evidence="14 16">Casida A-T305</strain>
        <plasmid evidence="14 16">unnamedA</plasmid>
    </source>
</reference>